<organism evidence="2 3">
    <name type="scientific">Caligus rogercresseyi</name>
    <name type="common">Sea louse</name>
    <dbReference type="NCBI Taxonomy" id="217165"/>
    <lineage>
        <taxon>Eukaryota</taxon>
        <taxon>Metazoa</taxon>
        <taxon>Ecdysozoa</taxon>
        <taxon>Arthropoda</taxon>
        <taxon>Crustacea</taxon>
        <taxon>Multicrustacea</taxon>
        <taxon>Hexanauplia</taxon>
        <taxon>Copepoda</taxon>
        <taxon>Siphonostomatoida</taxon>
        <taxon>Caligidae</taxon>
        <taxon>Caligus</taxon>
    </lineage>
</organism>
<feature type="chain" id="PRO_5031293382" description="Secreted protein" evidence="1">
    <location>
        <begin position="19"/>
        <end position="94"/>
    </location>
</feature>
<proteinExistence type="predicted"/>
<feature type="signal peptide" evidence="1">
    <location>
        <begin position="1"/>
        <end position="18"/>
    </location>
</feature>
<evidence type="ECO:0008006" key="4">
    <source>
        <dbReference type="Google" id="ProtNLM"/>
    </source>
</evidence>
<keyword evidence="3" id="KW-1185">Reference proteome</keyword>
<sequence>MLALTLAALAMMSTFKLSERVESNFAPSNSNSLEGETVEGPTFTSTLFLLSLLSLPPARSSWVFVWLKESLFLAAKSTNLAEVKAIRSLVSGLE</sequence>
<keyword evidence="1" id="KW-0732">Signal</keyword>
<dbReference type="AlphaFoldDB" id="A0A7T8H077"/>
<evidence type="ECO:0000313" key="2">
    <source>
        <dbReference type="EMBL" id="QQP40927.1"/>
    </source>
</evidence>
<dbReference type="EMBL" id="CP045899">
    <property type="protein sequence ID" value="QQP40927.1"/>
    <property type="molecule type" value="Genomic_DNA"/>
</dbReference>
<reference evidence="3" key="1">
    <citation type="submission" date="2021-01" db="EMBL/GenBank/DDBJ databases">
        <title>Caligus Genome Assembly.</title>
        <authorList>
            <person name="Gallardo-Escarate C."/>
        </authorList>
    </citation>
    <scope>NUCLEOTIDE SEQUENCE [LARGE SCALE GENOMIC DNA]</scope>
</reference>
<accession>A0A7T8H077</accession>
<gene>
    <name evidence="2" type="ORF">FKW44_015141</name>
</gene>
<evidence type="ECO:0000313" key="3">
    <source>
        <dbReference type="Proteomes" id="UP000595437"/>
    </source>
</evidence>
<evidence type="ECO:0000256" key="1">
    <source>
        <dbReference type="SAM" id="SignalP"/>
    </source>
</evidence>
<name>A0A7T8H077_CALRO</name>
<dbReference type="Proteomes" id="UP000595437">
    <property type="component" value="Chromosome 10"/>
</dbReference>
<protein>
    <recommendedName>
        <fullName evidence="4">Secreted protein</fullName>
    </recommendedName>
</protein>